<comment type="caution">
    <text evidence="2">The sequence shown here is derived from an EMBL/GenBank/DDBJ whole genome shotgun (WGS) entry which is preliminary data.</text>
</comment>
<dbReference type="SUPFAM" id="SSF51569">
    <property type="entry name" value="Aldolase"/>
    <property type="match status" value="1"/>
</dbReference>
<sequence length="463" mass="51056">MSKQIKFTETVLRDGQQSQIATRMPIEDMLPILETMDKAGYYALEVWGGATFDSCLRYLNEDPWERLRTFRAHVKNAKLQMLLRGQNLLGYRNYADDIVEEFVKKSVENGIDVLRIFDALNDVRNLQTSIRAAKEAGGEVQAAICYTTSEVHTIPYFVNLAKEMAKAGADTICIKDMAGVLEPGVASELVGEIKAAVDLPLEVHTHCTAGIAEMTLLNSVKAGADIIDTAISAFAGGTSQPCTESMAIALEGMGYETGLDLDALEAIAKHFAPVRAHFKEIGQLNPKVMEVEPKALLYKVPGGMLSNLISNLADLGVSDKYNEVLAEVPRVRADLGYPPLVTPLSQMVGSQALMNVVSGARYKVVPNEIKDYVRGQYGKSPAPIDPEVKQMIIGDEEPITCRPADLIEPQLPRIREEIKQYAKTEEDVLDYALFPDQARDFLGRREDPFYDVPVQEVEVSIEA</sequence>
<dbReference type="GO" id="GO:0008948">
    <property type="term" value="F:oxaloacetate decarboxylase activity"/>
    <property type="evidence" value="ECO:0007669"/>
    <property type="project" value="UniProtKB-EC"/>
</dbReference>
<dbReference type="Pfam" id="PF00682">
    <property type="entry name" value="HMGL-like"/>
    <property type="match status" value="1"/>
</dbReference>
<feature type="domain" description="Pyruvate carboxyltransferase" evidence="1">
    <location>
        <begin position="5"/>
        <end position="265"/>
    </location>
</feature>
<proteinExistence type="predicted"/>
<dbReference type="InterPro" id="IPR013785">
    <property type="entry name" value="Aldolase_TIM"/>
</dbReference>
<dbReference type="EMBL" id="JAUEIR010000003">
    <property type="protein sequence ID" value="MDN0068800.1"/>
    <property type="molecule type" value="Genomic_DNA"/>
</dbReference>
<dbReference type="InterPro" id="IPR055268">
    <property type="entry name" value="PCB-like"/>
</dbReference>
<dbReference type="Proteomes" id="UP000746751">
    <property type="component" value="Unassembled WGS sequence"/>
</dbReference>
<dbReference type="GO" id="GO:0005737">
    <property type="term" value="C:cytoplasm"/>
    <property type="evidence" value="ECO:0007669"/>
    <property type="project" value="TreeGrafter"/>
</dbReference>
<dbReference type="CDD" id="cd07937">
    <property type="entry name" value="DRE_TIM_PC_TC_5S"/>
    <property type="match status" value="1"/>
</dbReference>
<organism evidence="2 4">
    <name type="scientific">Collinsella ihumii</name>
    <dbReference type="NCBI Taxonomy" id="1720204"/>
    <lineage>
        <taxon>Bacteria</taxon>
        <taxon>Bacillati</taxon>
        <taxon>Actinomycetota</taxon>
        <taxon>Coriobacteriia</taxon>
        <taxon>Coriobacteriales</taxon>
        <taxon>Coriobacteriaceae</taxon>
        <taxon>Collinsella</taxon>
    </lineage>
</organism>
<keyword evidence="2" id="KW-0456">Lyase</keyword>
<dbReference type="PANTHER" id="PTHR43778">
    <property type="entry name" value="PYRUVATE CARBOXYLASE"/>
    <property type="match status" value="1"/>
</dbReference>
<evidence type="ECO:0000259" key="1">
    <source>
        <dbReference type="PROSITE" id="PS50991"/>
    </source>
</evidence>
<name>A0A921LQM1_9ACTN</name>
<dbReference type="NCBIfam" id="NF008985">
    <property type="entry name" value="PRK12331.1"/>
    <property type="match status" value="1"/>
</dbReference>
<evidence type="ECO:0000313" key="2">
    <source>
        <dbReference type="EMBL" id="HJG30147.1"/>
    </source>
</evidence>
<dbReference type="Pfam" id="PF02436">
    <property type="entry name" value="PYC_OADA"/>
    <property type="match status" value="1"/>
</dbReference>
<protein>
    <submittedName>
        <fullName evidence="2">Oxaloacetate decarboxylase subunit alpha</fullName>
        <ecNumber evidence="2">4.1.1.112</ecNumber>
    </submittedName>
</protein>
<dbReference type="EMBL" id="DYVF01000015">
    <property type="protein sequence ID" value="HJG30147.1"/>
    <property type="molecule type" value="Genomic_DNA"/>
</dbReference>
<reference evidence="3" key="3">
    <citation type="submission" date="2023-06" db="EMBL/GenBank/DDBJ databases">
        <authorList>
            <person name="Zeman M."/>
            <person name="Kubasova T."/>
            <person name="Jahodarova E."/>
            <person name="Nykrynova M."/>
            <person name="Rychlik I."/>
        </authorList>
    </citation>
    <scope>NUCLEOTIDE SEQUENCE</scope>
    <source>
        <strain evidence="3">15_COKtk</strain>
    </source>
</reference>
<dbReference type="Proteomes" id="UP001168505">
    <property type="component" value="Unassembled WGS sequence"/>
</dbReference>
<dbReference type="EC" id="4.1.1.112" evidence="2"/>
<dbReference type="PANTHER" id="PTHR43778:SF2">
    <property type="entry name" value="PYRUVATE CARBOXYLASE, MITOCHONDRIAL"/>
    <property type="match status" value="1"/>
</dbReference>
<dbReference type="Gene3D" id="3.20.20.70">
    <property type="entry name" value="Aldolase class I"/>
    <property type="match status" value="1"/>
</dbReference>
<dbReference type="InterPro" id="IPR000891">
    <property type="entry name" value="PYR_CT"/>
</dbReference>
<accession>A0A921LQM1</accession>
<evidence type="ECO:0000313" key="4">
    <source>
        <dbReference type="Proteomes" id="UP000746751"/>
    </source>
</evidence>
<dbReference type="RefSeq" id="WP_087202755.1">
    <property type="nucleotide sequence ID" value="NZ_JAUEIR010000003.1"/>
</dbReference>
<reference evidence="2" key="1">
    <citation type="journal article" date="2021" name="PeerJ">
        <title>Extensive microbial diversity within the chicken gut microbiome revealed by metagenomics and culture.</title>
        <authorList>
            <person name="Gilroy R."/>
            <person name="Ravi A."/>
            <person name="Getino M."/>
            <person name="Pursley I."/>
            <person name="Horton D.L."/>
            <person name="Alikhan N.F."/>
            <person name="Baker D."/>
            <person name="Gharbi K."/>
            <person name="Hall N."/>
            <person name="Watson M."/>
            <person name="Adriaenssens E.M."/>
            <person name="Foster-Nyarko E."/>
            <person name="Jarju S."/>
            <person name="Secka A."/>
            <person name="Antonio M."/>
            <person name="Oren A."/>
            <person name="Chaudhuri R.R."/>
            <person name="La Ragione R."/>
            <person name="Hildebrand F."/>
            <person name="Pallen M.J."/>
        </authorList>
    </citation>
    <scope>NUCLEOTIDE SEQUENCE</scope>
    <source>
        <strain evidence="2">ChiGjej2B2-7701</strain>
    </source>
</reference>
<evidence type="ECO:0000313" key="3">
    <source>
        <dbReference type="EMBL" id="MDN0068800.1"/>
    </source>
</evidence>
<gene>
    <name evidence="2" type="ORF">K8U80_01995</name>
    <name evidence="3" type="ORF">QVN40_03660</name>
</gene>
<reference evidence="3" key="4">
    <citation type="submission" date="2023-08" db="EMBL/GenBank/DDBJ databases">
        <title>Identification and characterization of horizontal gene transfer across gut microbiota members of farm animals based on homology search.</title>
        <authorList>
            <person name="Schwarzerova J."/>
            <person name="Nykrynova M."/>
            <person name="Jureckova K."/>
            <person name="Cejkova D."/>
            <person name="Rychlik I."/>
        </authorList>
    </citation>
    <scope>NUCLEOTIDE SEQUENCE</scope>
    <source>
        <strain evidence="3">15_COKtk</strain>
    </source>
</reference>
<dbReference type="AlphaFoldDB" id="A0A921LQM1"/>
<dbReference type="InterPro" id="IPR003379">
    <property type="entry name" value="Carboxylase_cons_dom"/>
</dbReference>
<dbReference type="GO" id="GO:0006094">
    <property type="term" value="P:gluconeogenesis"/>
    <property type="evidence" value="ECO:0007669"/>
    <property type="project" value="TreeGrafter"/>
</dbReference>
<dbReference type="NCBIfam" id="NF006761">
    <property type="entry name" value="PRK09282.1"/>
    <property type="match status" value="1"/>
</dbReference>
<reference evidence="2" key="2">
    <citation type="submission" date="2021-09" db="EMBL/GenBank/DDBJ databases">
        <authorList>
            <person name="Gilroy R."/>
        </authorList>
    </citation>
    <scope>NUCLEOTIDE SEQUENCE</scope>
    <source>
        <strain evidence="2">ChiGjej2B2-7701</strain>
    </source>
</reference>
<dbReference type="PROSITE" id="PS50991">
    <property type="entry name" value="PYR_CT"/>
    <property type="match status" value="1"/>
</dbReference>
<dbReference type="SUPFAM" id="SSF89000">
    <property type="entry name" value="post-HMGL domain-like"/>
    <property type="match status" value="1"/>
</dbReference>
<dbReference type="GO" id="GO:0004736">
    <property type="term" value="F:pyruvate carboxylase activity"/>
    <property type="evidence" value="ECO:0007669"/>
    <property type="project" value="TreeGrafter"/>
</dbReference>